<dbReference type="Proteomes" id="UP000007875">
    <property type="component" value="Unassembled WGS sequence"/>
</dbReference>
<feature type="compositionally biased region" description="Low complexity" evidence="5">
    <location>
        <begin position="55"/>
        <end position="68"/>
    </location>
</feature>
<reference evidence="6" key="3">
    <citation type="submission" date="2025-09" db="UniProtKB">
        <authorList>
            <consortium name="Ensembl"/>
        </authorList>
    </citation>
    <scope>IDENTIFICATION</scope>
</reference>
<dbReference type="EC" id="2.7.-.-" evidence="4"/>
<keyword evidence="3 4" id="KW-0418">Kinase</keyword>
<dbReference type="GO" id="GO:0005737">
    <property type="term" value="C:cytoplasm"/>
    <property type="evidence" value="ECO:0007669"/>
    <property type="project" value="TreeGrafter"/>
</dbReference>
<evidence type="ECO:0000256" key="2">
    <source>
        <dbReference type="ARBA" id="ARBA00022679"/>
    </source>
</evidence>
<evidence type="ECO:0000313" key="7">
    <source>
        <dbReference type="Proteomes" id="UP000007875"/>
    </source>
</evidence>
<name>H2Z944_CIOSA</name>
<dbReference type="Pfam" id="PF03770">
    <property type="entry name" value="IPK"/>
    <property type="match status" value="2"/>
</dbReference>
<dbReference type="PANTHER" id="PTHR12400:SF26">
    <property type="entry name" value="KINASE"/>
    <property type="match status" value="1"/>
</dbReference>
<dbReference type="Gene3D" id="3.30.470.160">
    <property type="entry name" value="Inositol polyphosphate kinase"/>
    <property type="match status" value="2"/>
</dbReference>
<proteinExistence type="inferred from homology"/>
<evidence type="ECO:0000256" key="1">
    <source>
        <dbReference type="ARBA" id="ARBA00007374"/>
    </source>
</evidence>
<keyword evidence="7" id="KW-1185">Reference proteome</keyword>
<reference evidence="7" key="1">
    <citation type="submission" date="2003-08" db="EMBL/GenBank/DDBJ databases">
        <authorList>
            <person name="Birren B."/>
            <person name="Nusbaum C."/>
            <person name="Abebe A."/>
            <person name="Abouelleil A."/>
            <person name="Adekoya E."/>
            <person name="Ait-zahra M."/>
            <person name="Allen N."/>
            <person name="Allen T."/>
            <person name="An P."/>
            <person name="Anderson M."/>
            <person name="Anderson S."/>
            <person name="Arachchi H."/>
            <person name="Armbruster J."/>
            <person name="Bachantsang P."/>
            <person name="Baldwin J."/>
            <person name="Barry A."/>
            <person name="Bayul T."/>
            <person name="Blitshsteyn B."/>
            <person name="Bloom T."/>
            <person name="Blye J."/>
            <person name="Boguslavskiy L."/>
            <person name="Borowsky M."/>
            <person name="Boukhgalter B."/>
            <person name="Brunache A."/>
            <person name="Butler J."/>
            <person name="Calixte N."/>
            <person name="Calvo S."/>
            <person name="Camarata J."/>
            <person name="Campo K."/>
            <person name="Chang J."/>
            <person name="Cheshatsang Y."/>
            <person name="Citroen M."/>
            <person name="Collymore A."/>
            <person name="Considine T."/>
            <person name="Cook A."/>
            <person name="Cooke P."/>
            <person name="Corum B."/>
            <person name="Cuomo C."/>
            <person name="David R."/>
            <person name="Dawoe T."/>
            <person name="Degray S."/>
            <person name="Dodge S."/>
            <person name="Dooley K."/>
            <person name="Dorje P."/>
            <person name="Dorjee K."/>
            <person name="Dorris L."/>
            <person name="Duffey N."/>
            <person name="Dupes A."/>
            <person name="Elkins T."/>
            <person name="Engels R."/>
            <person name="Erickson J."/>
            <person name="Farina A."/>
            <person name="Faro S."/>
            <person name="Ferreira P."/>
            <person name="Fischer H."/>
            <person name="Fitzgerald M."/>
            <person name="Foley K."/>
            <person name="Gage D."/>
            <person name="Galagan J."/>
            <person name="Gearin G."/>
            <person name="Gnerre S."/>
            <person name="Gnirke A."/>
            <person name="Goyette A."/>
            <person name="Graham J."/>
            <person name="Grandbois E."/>
            <person name="Gyaltsen K."/>
            <person name="Hafez N."/>
            <person name="Hagopian D."/>
            <person name="Hagos B."/>
            <person name="Hall J."/>
            <person name="Hatcher B."/>
            <person name="Heller A."/>
            <person name="Higgins H."/>
            <person name="Honan T."/>
            <person name="Horn A."/>
            <person name="Houde N."/>
            <person name="Hughes L."/>
            <person name="Hulme W."/>
            <person name="Husby E."/>
            <person name="Iliev I."/>
            <person name="Jaffe D."/>
            <person name="Jones C."/>
            <person name="Kamal M."/>
            <person name="Kamat A."/>
            <person name="Kamvysselis M."/>
            <person name="Karlsson E."/>
            <person name="Kells C."/>
            <person name="Kieu A."/>
            <person name="Kisner P."/>
            <person name="Kodira C."/>
            <person name="Kulbokas E."/>
            <person name="Labutti K."/>
            <person name="Lama D."/>
            <person name="Landers T."/>
            <person name="Leger J."/>
            <person name="Levine S."/>
            <person name="Lewis D."/>
            <person name="Lewis T."/>
            <person name="Lindblad-toh K."/>
            <person name="Liu X."/>
            <person name="Lokyitsang T."/>
            <person name="Lokyitsang Y."/>
            <person name="Lucien O."/>
            <person name="Lui A."/>
            <person name="Ma L.J."/>
            <person name="Mabbitt R."/>
            <person name="Macdonald J."/>
            <person name="Maclean C."/>
            <person name="Major J."/>
            <person name="Manning J."/>
            <person name="Marabella R."/>
            <person name="Maru K."/>
            <person name="Matthews C."/>
            <person name="Mauceli E."/>
            <person name="Mccarthy M."/>
            <person name="Mcdonough S."/>
            <person name="Mcghee T."/>
            <person name="Meldrim J."/>
            <person name="Meneus L."/>
            <person name="Mesirov J."/>
            <person name="Mihalev A."/>
            <person name="Mihova T."/>
            <person name="Mikkelsen T."/>
            <person name="Mlenga V."/>
            <person name="Moru K."/>
            <person name="Mozes J."/>
            <person name="Mulrain L."/>
            <person name="Munson G."/>
            <person name="Naylor J."/>
            <person name="Newes C."/>
            <person name="Nguyen C."/>
            <person name="Nguyen N."/>
            <person name="Nguyen T."/>
            <person name="Nicol R."/>
            <person name="Nielsen C."/>
            <person name="Nizzari M."/>
            <person name="Norbu C."/>
            <person name="Norbu N."/>
            <person name="O'donnell P."/>
            <person name="Okoawo O."/>
            <person name="O'leary S."/>
            <person name="Omotosho B."/>
            <person name="O'neill K."/>
            <person name="Osman S."/>
            <person name="Parker S."/>
            <person name="Perrin D."/>
            <person name="Phunkhang P."/>
            <person name="Piqani B."/>
            <person name="Purcell S."/>
            <person name="Rachupka T."/>
            <person name="Ramasamy U."/>
            <person name="Rameau R."/>
            <person name="Ray V."/>
            <person name="Raymond C."/>
            <person name="Retta R."/>
            <person name="Richardson S."/>
            <person name="Rise C."/>
            <person name="Rodriguez J."/>
            <person name="Rogers J."/>
            <person name="Rogov P."/>
            <person name="Rutman M."/>
            <person name="Schupbach R."/>
            <person name="Seaman C."/>
            <person name="Settipalli S."/>
            <person name="Sharpe T."/>
            <person name="Sheridan J."/>
            <person name="Sherpa N."/>
            <person name="Shi J."/>
            <person name="Smirnov S."/>
            <person name="Smith C."/>
            <person name="Sougnez C."/>
            <person name="Spencer B."/>
            <person name="Stalker J."/>
            <person name="Stange-thomann N."/>
            <person name="Stavropoulos S."/>
            <person name="Stetson K."/>
            <person name="Stone C."/>
            <person name="Stone S."/>
            <person name="Stubbs M."/>
            <person name="Talamas J."/>
            <person name="Tchuinga P."/>
            <person name="Tenzing P."/>
            <person name="Tesfaye S."/>
            <person name="Theodore J."/>
            <person name="Thoulutsang Y."/>
            <person name="Topham K."/>
            <person name="Towey S."/>
            <person name="Tsamla T."/>
            <person name="Tsomo N."/>
            <person name="Vallee D."/>
            <person name="Vassiliev H."/>
            <person name="Venkataraman V."/>
            <person name="Vinson J."/>
            <person name="Vo A."/>
            <person name="Wade C."/>
            <person name="Wang S."/>
            <person name="Wangchuk T."/>
            <person name="Wangdi T."/>
            <person name="Whittaker C."/>
            <person name="Wilkinson J."/>
            <person name="Wu Y."/>
            <person name="Wyman D."/>
            <person name="Yadav S."/>
            <person name="Yang S."/>
            <person name="Yang X."/>
            <person name="Yeager S."/>
            <person name="Yee E."/>
            <person name="Young G."/>
            <person name="Zainoun J."/>
            <person name="Zembeck L."/>
            <person name="Zimmer A."/>
            <person name="Zody M."/>
            <person name="Lander E."/>
        </authorList>
    </citation>
    <scope>NUCLEOTIDE SEQUENCE [LARGE SCALE GENOMIC DNA]</scope>
</reference>
<dbReference type="GO" id="GO:0032958">
    <property type="term" value="P:inositol phosphate biosynthetic process"/>
    <property type="evidence" value="ECO:0007669"/>
    <property type="project" value="InterPro"/>
</dbReference>
<dbReference type="Ensembl" id="ENSCSAVT00000014272.1">
    <property type="protein sequence ID" value="ENSCSAVP00000014109.1"/>
    <property type="gene ID" value="ENSCSAVG00000008276.1"/>
</dbReference>
<dbReference type="STRING" id="51511.ENSCSAVP00000014109"/>
<evidence type="ECO:0000256" key="5">
    <source>
        <dbReference type="SAM" id="MobiDB-lite"/>
    </source>
</evidence>
<dbReference type="GeneTree" id="ENSGT00940000168352"/>
<accession>H2Z944</accession>
<organism evidence="6 7">
    <name type="scientific">Ciona savignyi</name>
    <name type="common">Pacific transparent sea squirt</name>
    <dbReference type="NCBI Taxonomy" id="51511"/>
    <lineage>
        <taxon>Eukaryota</taxon>
        <taxon>Metazoa</taxon>
        <taxon>Chordata</taxon>
        <taxon>Tunicata</taxon>
        <taxon>Ascidiacea</taxon>
        <taxon>Phlebobranchia</taxon>
        <taxon>Cionidae</taxon>
        <taxon>Ciona</taxon>
    </lineage>
</organism>
<evidence type="ECO:0000256" key="3">
    <source>
        <dbReference type="ARBA" id="ARBA00022777"/>
    </source>
</evidence>
<dbReference type="eggNOG" id="KOG1621">
    <property type="taxonomic scope" value="Eukaryota"/>
</dbReference>
<dbReference type="GO" id="GO:0005634">
    <property type="term" value="C:nucleus"/>
    <property type="evidence" value="ECO:0007669"/>
    <property type="project" value="TreeGrafter"/>
</dbReference>
<dbReference type="InterPro" id="IPR005522">
    <property type="entry name" value="IPK"/>
</dbReference>
<dbReference type="InterPro" id="IPR038286">
    <property type="entry name" value="IPK_sf"/>
</dbReference>
<dbReference type="FunCoup" id="H2Z944">
    <property type="interactions" value="11"/>
</dbReference>
<reference evidence="6" key="2">
    <citation type="submission" date="2025-08" db="UniProtKB">
        <authorList>
            <consortium name="Ensembl"/>
        </authorList>
    </citation>
    <scope>IDENTIFICATION</scope>
</reference>
<dbReference type="PANTHER" id="PTHR12400">
    <property type="entry name" value="INOSITOL POLYPHOSPHATE KINASE"/>
    <property type="match status" value="1"/>
</dbReference>
<keyword evidence="2 4" id="KW-0808">Transferase</keyword>
<dbReference type="InParanoid" id="H2Z944"/>
<evidence type="ECO:0000313" key="6">
    <source>
        <dbReference type="Ensembl" id="ENSCSAVP00000014109.1"/>
    </source>
</evidence>
<dbReference type="SUPFAM" id="SSF56104">
    <property type="entry name" value="SAICAR synthase-like"/>
    <property type="match status" value="1"/>
</dbReference>
<sequence length="403" mass="45224">MDTACHQDDTSTASSLGETEGSVEIESTLSSLEGSPMHNPLTLTVVGIRKQAASPFSSSSSATSDTPDLMVGSDDGGSSLKVEETMIRKLSSSSNCSLRSSLSFESEEDFVSGDEGSNQGTRRRHTKIKAQNSWSKIRMVIWSPFMQSFKKKYPWVQLAGHAGNFQPGEEGCILKRYVEREANCLKGLAADMTLRNFAPRFHGIVDNNGEKYTQMEDLLLPFDSPSLMDCKMGIRTYLEDELTKAKVKPQLRHDMYVKMTEISPDEPTKEERAQNAVTPRYMQWREQVSSTSNLGFRIEGIKKGDKDPSKDYKLTKTKEQVVSAFKYFINNNVDVLVIGSSLLFVHDSTGLAKVWMIDFGKTSRLPDGQTLDHRSEWKEGNREDGYLFGMDNMINIMHEILED</sequence>
<dbReference type="GO" id="GO:0000828">
    <property type="term" value="F:inositol hexakisphosphate kinase activity"/>
    <property type="evidence" value="ECO:0007669"/>
    <property type="project" value="TreeGrafter"/>
</dbReference>
<dbReference type="GO" id="GO:0046854">
    <property type="term" value="P:phosphatidylinositol phosphate biosynthetic process"/>
    <property type="evidence" value="ECO:0007669"/>
    <property type="project" value="TreeGrafter"/>
</dbReference>
<evidence type="ECO:0000256" key="4">
    <source>
        <dbReference type="RuleBase" id="RU363090"/>
    </source>
</evidence>
<comment type="similarity">
    <text evidence="1 4">Belongs to the inositol phosphokinase (IPK) family.</text>
</comment>
<feature type="region of interest" description="Disordered" evidence="5">
    <location>
        <begin position="1"/>
        <end position="25"/>
    </location>
</feature>
<dbReference type="AlphaFoldDB" id="H2Z944"/>
<protein>
    <recommendedName>
        <fullName evidence="4">Kinase</fullName>
        <ecNumber evidence="4">2.7.-.-</ecNumber>
    </recommendedName>
</protein>
<feature type="region of interest" description="Disordered" evidence="5">
    <location>
        <begin position="55"/>
        <end position="77"/>
    </location>
</feature>